<dbReference type="AlphaFoldDB" id="A0A388K8C7"/>
<gene>
    <name evidence="2" type="ORF">CBR_g58791</name>
</gene>
<accession>A0A388K8C7</accession>
<dbReference type="Proteomes" id="UP000265515">
    <property type="component" value="Unassembled WGS sequence"/>
</dbReference>
<keyword evidence="1" id="KW-0472">Membrane</keyword>
<evidence type="ECO:0000313" key="2">
    <source>
        <dbReference type="EMBL" id="GBG66300.1"/>
    </source>
</evidence>
<protein>
    <submittedName>
        <fullName evidence="2">Uncharacterized protein</fullName>
    </submittedName>
</protein>
<sequence length="67" mass="7547">MARWPGSGFQQCWGATEWVVFEMRGLWIGGGIILRLVLGARWHDGKRYCRAGRGLHFACVAARGIKE</sequence>
<dbReference type="EMBL" id="BFEA01000072">
    <property type="protein sequence ID" value="GBG66300.1"/>
    <property type="molecule type" value="Genomic_DNA"/>
</dbReference>
<feature type="transmembrane region" description="Helical" evidence="1">
    <location>
        <begin position="25"/>
        <end position="43"/>
    </location>
</feature>
<evidence type="ECO:0000256" key="1">
    <source>
        <dbReference type="SAM" id="Phobius"/>
    </source>
</evidence>
<organism evidence="2 3">
    <name type="scientific">Chara braunii</name>
    <name type="common">Braun's stonewort</name>
    <dbReference type="NCBI Taxonomy" id="69332"/>
    <lineage>
        <taxon>Eukaryota</taxon>
        <taxon>Viridiplantae</taxon>
        <taxon>Streptophyta</taxon>
        <taxon>Charophyceae</taxon>
        <taxon>Charales</taxon>
        <taxon>Characeae</taxon>
        <taxon>Chara</taxon>
    </lineage>
</organism>
<name>A0A388K8C7_CHABU</name>
<comment type="caution">
    <text evidence="2">The sequence shown here is derived from an EMBL/GenBank/DDBJ whole genome shotgun (WGS) entry which is preliminary data.</text>
</comment>
<keyword evidence="1" id="KW-1133">Transmembrane helix</keyword>
<evidence type="ECO:0000313" key="3">
    <source>
        <dbReference type="Proteomes" id="UP000265515"/>
    </source>
</evidence>
<keyword evidence="1" id="KW-0812">Transmembrane</keyword>
<reference evidence="2 3" key="1">
    <citation type="journal article" date="2018" name="Cell">
        <title>The Chara Genome: Secondary Complexity and Implications for Plant Terrestrialization.</title>
        <authorList>
            <person name="Nishiyama T."/>
            <person name="Sakayama H."/>
            <person name="Vries J.D."/>
            <person name="Buschmann H."/>
            <person name="Saint-Marcoux D."/>
            <person name="Ullrich K.K."/>
            <person name="Haas F.B."/>
            <person name="Vanderstraeten L."/>
            <person name="Becker D."/>
            <person name="Lang D."/>
            <person name="Vosolsobe S."/>
            <person name="Rombauts S."/>
            <person name="Wilhelmsson P.K.I."/>
            <person name="Janitza P."/>
            <person name="Kern R."/>
            <person name="Heyl A."/>
            <person name="Rumpler F."/>
            <person name="Villalobos L.I.A.C."/>
            <person name="Clay J.M."/>
            <person name="Skokan R."/>
            <person name="Toyoda A."/>
            <person name="Suzuki Y."/>
            <person name="Kagoshima H."/>
            <person name="Schijlen E."/>
            <person name="Tajeshwar N."/>
            <person name="Catarino B."/>
            <person name="Hetherington A.J."/>
            <person name="Saltykova A."/>
            <person name="Bonnot C."/>
            <person name="Breuninger H."/>
            <person name="Symeonidi A."/>
            <person name="Radhakrishnan G.V."/>
            <person name="Van Nieuwerburgh F."/>
            <person name="Deforce D."/>
            <person name="Chang C."/>
            <person name="Karol K.G."/>
            <person name="Hedrich R."/>
            <person name="Ulvskov P."/>
            <person name="Glockner G."/>
            <person name="Delwiche C.F."/>
            <person name="Petrasek J."/>
            <person name="Van de Peer Y."/>
            <person name="Friml J."/>
            <person name="Beilby M."/>
            <person name="Dolan L."/>
            <person name="Kohara Y."/>
            <person name="Sugano S."/>
            <person name="Fujiyama A."/>
            <person name="Delaux P.-M."/>
            <person name="Quint M."/>
            <person name="TheiBen G."/>
            <person name="Hagemann M."/>
            <person name="Harholt J."/>
            <person name="Dunand C."/>
            <person name="Zachgo S."/>
            <person name="Langdale J."/>
            <person name="Maumus F."/>
            <person name="Straeten D.V.D."/>
            <person name="Gould S.B."/>
            <person name="Rensing S.A."/>
        </authorList>
    </citation>
    <scope>NUCLEOTIDE SEQUENCE [LARGE SCALE GENOMIC DNA]</scope>
    <source>
        <strain evidence="2 3">S276</strain>
    </source>
</reference>
<proteinExistence type="predicted"/>
<dbReference type="Gramene" id="GBG66300">
    <property type="protein sequence ID" value="GBG66300"/>
    <property type="gene ID" value="CBR_g58791"/>
</dbReference>
<keyword evidence="3" id="KW-1185">Reference proteome</keyword>